<dbReference type="Proteomes" id="UP000735302">
    <property type="component" value="Unassembled WGS sequence"/>
</dbReference>
<evidence type="ECO:0000313" key="2">
    <source>
        <dbReference type="Proteomes" id="UP000735302"/>
    </source>
</evidence>
<comment type="caution">
    <text evidence="1">The sequence shown here is derived from an EMBL/GenBank/DDBJ whole genome shotgun (WGS) entry which is preliminary data.</text>
</comment>
<dbReference type="AlphaFoldDB" id="A0AAV4BZB8"/>
<protein>
    <submittedName>
        <fullName evidence="1">Uncharacterized protein</fullName>
    </submittedName>
</protein>
<accession>A0AAV4BZB8</accession>
<gene>
    <name evidence="1" type="ORF">PoB_005497100</name>
</gene>
<proteinExistence type="predicted"/>
<evidence type="ECO:0000313" key="1">
    <source>
        <dbReference type="EMBL" id="GFO28466.1"/>
    </source>
</evidence>
<name>A0AAV4BZB8_9GAST</name>
<dbReference type="EMBL" id="BLXT01006043">
    <property type="protein sequence ID" value="GFO28466.1"/>
    <property type="molecule type" value="Genomic_DNA"/>
</dbReference>
<reference evidence="1 2" key="1">
    <citation type="journal article" date="2021" name="Elife">
        <title>Chloroplast acquisition without the gene transfer in kleptoplastic sea slugs, Plakobranchus ocellatus.</title>
        <authorList>
            <person name="Maeda T."/>
            <person name="Takahashi S."/>
            <person name="Yoshida T."/>
            <person name="Shimamura S."/>
            <person name="Takaki Y."/>
            <person name="Nagai Y."/>
            <person name="Toyoda A."/>
            <person name="Suzuki Y."/>
            <person name="Arimoto A."/>
            <person name="Ishii H."/>
            <person name="Satoh N."/>
            <person name="Nishiyama T."/>
            <person name="Hasebe M."/>
            <person name="Maruyama T."/>
            <person name="Minagawa J."/>
            <person name="Obokata J."/>
            <person name="Shigenobu S."/>
        </authorList>
    </citation>
    <scope>NUCLEOTIDE SEQUENCE [LARGE SCALE GENOMIC DNA]</scope>
</reference>
<organism evidence="1 2">
    <name type="scientific">Plakobranchus ocellatus</name>
    <dbReference type="NCBI Taxonomy" id="259542"/>
    <lineage>
        <taxon>Eukaryota</taxon>
        <taxon>Metazoa</taxon>
        <taxon>Spiralia</taxon>
        <taxon>Lophotrochozoa</taxon>
        <taxon>Mollusca</taxon>
        <taxon>Gastropoda</taxon>
        <taxon>Heterobranchia</taxon>
        <taxon>Euthyneura</taxon>
        <taxon>Panpulmonata</taxon>
        <taxon>Sacoglossa</taxon>
        <taxon>Placobranchoidea</taxon>
        <taxon>Plakobranchidae</taxon>
        <taxon>Plakobranchus</taxon>
    </lineage>
</organism>
<sequence>MILGSQALRRARALVAGLEPATKKSLQISGMIRYPLCHRISPRKCIDSETARQIVLGNDGADILDISDDNHLEDDADKEFEDKEEIDLTTIWDVRVLLKKTCTLRFVGLE</sequence>
<keyword evidence="2" id="KW-1185">Reference proteome</keyword>